<comment type="catalytic activity">
    <reaction evidence="7">
        <text>beta-D-galactosyl-(1&lt;-&gt;1)-sphing-4-enine + H2O = sphing-4-enine + D-galactose</text>
        <dbReference type="Rhea" id="RHEA:43908"/>
        <dbReference type="ChEBI" id="CHEBI:4139"/>
        <dbReference type="ChEBI" id="CHEBI:15377"/>
        <dbReference type="ChEBI" id="CHEBI:57756"/>
        <dbReference type="ChEBI" id="CHEBI:57934"/>
    </reaction>
    <physiologicalReaction direction="left-to-right" evidence="7">
        <dbReference type="Rhea" id="RHEA:43909"/>
    </physiologicalReaction>
</comment>
<dbReference type="Gene3D" id="3.20.20.80">
    <property type="entry name" value="Glycosidases"/>
    <property type="match status" value="1"/>
</dbReference>
<dbReference type="SUPFAM" id="SSF51445">
    <property type="entry name" value="(Trans)glycosidases"/>
    <property type="match status" value="1"/>
</dbReference>
<evidence type="ECO:0000256" key="10">
    <source>
        <dbReference type="ARBA" id="ARBA00051666"/>
    </source>
</evidence>
<protein>
    <recommendedName>
        <fullName evidence="13">Cytosolic beta-glucosidase</fullName>
        <ecNumber evidence="3">3.2.1.21</ecNumber>
        <ecNumber evidence="2">3.2.1.46</ecNumber>
    </recommendedName>
    <alternativeName>
        <fullName evidence="14">Cytosolic galactosylceramidase</fullName>
    </alternativeName>
    <alternativeName>
        <fullName evidence="16">Cytosolic glucosylceramidase</fullName>
    </alternativeName>
    <alternativeName>
        <fullName evidence="15">Cytosolic glycosylceramidase</fullName>
    </alternativeName>
</protein>
<evidence type="ECO:0000256" key="14">
    <source>
        <dbReference type="ARBA" id="ARBA00079026"/>
    </source>
</evidence>
<feature type="active site" description="Nucleophile" evidence="17">
    <location>
        <position position="390"/>
    </location>
</feature>
<dbReference type="OrthoDB" id="65569at2759"/>
<dbReference type="GO" id="GO:0008422">
    <property type="term" value="F:beta-glucosidase activity"/>
    <property type="evidence" value="ECO:0007669"/>
    <property type="project" value="UniProtKB-EC"/>
</dbReference>
<evidence type="ECO:0000256" key="11">
    <source>
        <dbReference type="ARBA" id="ARBA00052085"/>
    </source>
</evidence>
<evidence type="ECO:0000256" key="4">
    <source>
        <dbReference type="ARBA" id="ARBA00022801"/>
    </source>
</evidence>
<dbReference type="EMBL" id="OA882921">
    <property type="protein sequence ID" value="CAD7277360.1"/>
    <property type="molecule type" value="Genomic_DNA"/>
</dbReference>
<evidence type="ECO:0000256" key="18">
    <source>
        <dbReference type="RuleBase" id="RU004468"/>
    </source>
</evidence>
<dbReference type="Pfam" id="PF00232">
    <property type="entry name" value="Glyco_hydro_1"/>
    <property type="match status" value="1"/>
</dbReference>
<evidence type="ECO:0000256" key="15">
    <source>
        <dbReference type="ARBA" id="ARBA00081896"/>
    </source>
</evidence>
<evidence type="ECO:0000256" key="2">
    <source>
        <dbReference type="ARBA" id="ARBA00012657"/>
    </source>
</evidence>
<comment type="catalytic activity">
    <reaction evidence="11">
        <text>beta-D-glucosyl-(1&lt;-&gt;1)-sphing-4-enine + H2O = sphing-4-enine + D-glucose</text>
        <dbReference type="Rhea" id="RHEA:59288"/>
        <dbReference type="ChEBI" id="CHEBI:4167"/>
        <dbReference type="ChEBI" id="CHEBI:15377"/>
        <dbReference type="ChEBI" id="CHEBI:57756"/>
        <dbReference type="ChEBI" id="CHEBI:83992"/>
    </reaction>
    <physiologicalReaction direction="left-to-right" evidence="11">
        <dbReference type="Rhea" id="RHEA:59289"/>
    </physiologicalReaction>
</comment>
<evidence type="ECO:0000256" key="9">
    <source>
        <dbReference type="ARBA" id="ARBA00051414"/>
    </source>
</evidence>
<dbReference type="Proteomes" id="UP000678499">
    <property type="component" value="Unassembled WGS sequence"/>
</dbReference>
<dbReference type="GO" id="GO:0016052">
    <property type="term" value="P:carbohydrate catabolic process"/>
    <property type="evidence" value="ECO:0007669"/>
    <property type="project" value="UniProtKB-ARBA"/>
</dbReference>
<comment type="similarity">
    <text evidence="12">Belongs to the glycosyl hydrolase 1 family. Klotho subfamily.</text>
</comment>
<keyword evidence="5 18" id="KW-0326">Glycosidase</keyword>
<gene>
    <name evidence="19" type="ORF">NMOB1V02_LOCUS5095</name>
</gene>
<comment type="catalytic activity">
    <reaction evidence="8">
        <text>beta-D-galactosyl-(1&lt;-&gt;1')-N-octadecanoylsphing-4-enine + H2O = N-octadecanoylsphing-4-enine + D-galactose</text>
        <dbReference type="Rhea" id="RHEA:59292"/>
        <dbReference type="ChEBI" id="CHEBI:4139"/>
        <dbReference type="ChEBI" id="CHEBI:15377"/>
        <dbReference type="ChEBI" id="CHEBI:72961"/>
        <dbReference type="ChEBI" id="CHEBI:84720"/>
    </reaction>
    <physiologicalReaction direction="left-to-right" evidence="8">
        <dbReference type="Rhea" id="RHEA:59293"/>
    </physiologicalReaction>
</comment>
<evidence type="ECO:0000256" key="16">
    <source>
        <dbReference type="ARBA" id="ARBA00083229"/>
    </source>
</evidence>
<dbReference type="InterPro" id="IPR033132">
    <property type="entry name" value="GH_1_N_CS"/>
</dbReference>
<dbReference type="EC" id="3.2.1.46" evidence="2"/>
<evidence type="ECO:0000256" key="8">
    <source>
        <dbReference type="ARBA" id="ARBA00050809"/>
    </source>
</evidence>
<dbReference type="FunFam" id="3.20.20.80:FF:000011">
    <property type="entry name" value="Cytosolic beta-glucosidase"/>
    <property type="match status" value="1"/>
</dbReference>
<dbReference type="EMBL" id="CAJPEX010000884">
    <property type="protein sequence ID" value="CAG0917512.1"/>
    <property type="molecule type" value="Genomic_DNA"/>
</dbReference>
<evidence type="ECO:0000313" key="20">
    <source>
        <dbReference type="Proteomes" id="UP000678499"/>
    </source>
</evidence>
<dbReference type="InterPro" id="IPR001360">
    <property type="entry name" value="Glyco_hydro_1"/>
</dbReference>
<keyword evidence="4 18" id="KW-0378">Hydrolase</keyword>
<dbReference type="PROSITE" id="PS00653">
    <property type="entry name" value="GLYCOSYL_HYDROL_F1_2"/>
    <property type="match status" value="1"/>
</dbReference>
<evidence type="ECO:0000256" key="5">
    <source>
        <dbReference type="ARBA" id="ARBA00023295"/>
    </source>
</evidence>
<evidence type="ECO:0000256" key="7">
    <source>
        <dbReference type="ARBA" id="ARBA00048813"/>
    </source>
</evidence>
<sequence length="501" mass="57029">MIKSVRPYQDEPLTYGKFPDGFAWGLATSSYQIEGAWNEDGKKESIWDRFVRVEGKIKGGDTGDIACDSYHRWEEDVALVKEIGATHYRFSISWPRILPEGIGAVNQLGVDYYNRLIDALLEAGIQPMATLYHWDFPQCLEDKGGWLNDDVPNGLKNTPQRVLQLSEIGNTVKVKLWITLNEPYIAALVGYEKGIFAPGIQDPGKSAYICGHNMLKAHAKAYRKYKQDFKGQEGKLGISFFTEAAFPASDSEDDVKATNRYMQFTLGWFAHPIFKDGNYPQIMIDQIGEKSKLQGFPQSRLPIFTREERKQLLGSSDFIGLNHYTSKVVSHAVGNHEVVSCAEDRDVKLDYDPTWPNSGSVWLRPVPPGMRMLLNWVKDEYGNLPVYITENGVSDTAGNLDDLHRIYYYKHFINNVLKAITLDGCKVEGYYAWSLMDSFEWTVGYSEKFGVCAVDFADKNRRRTMKSSARFLRRIFADNGFLKDGNPWYDVPDAKHYTGQR</sequence>
<dbReference type="InterPro" id="IPR017853">
    <property type="entry name" value="GH"/>
</dbReference>
<accession>A0A7R9GE48</accession>
<evidence type="ECO:0000256" key="17">
    <source>
        <dbReference type="PROSITE-ProRule" id="PRU10055"/>
    </source>
</evidence>
<dbReference type="EC" id="3.2.1.21" evidence="3"/>
<dbReference type="GO" id="GO:0004336">
    <property type="term" value="F:galactosylceramidase activity"/>
    <property type="evidence" value="ECO:0007669"/>
    <property type="project" value="UniProtKB-EC"/>
</dbReference>
<dbReference type="AlphaFoldDB" id="A0A7R9GE48"/>
<dbReference type="InterPro" id="IPR018120">
    <property type="entry name" value="Glyco_hydro_1_AS"/>
</dbReference>
<comment type="catalytic activity">
    <reaction evidence="9">
        <text>a beta-D-xylosyl-(1&lt;-&gt;1')-N-acylsphing-4-enine + cholesterol = cholesteryl 3-beta-D-xyloside + an N-acylsphing-4-enine</text>
        <dbReference type="Rhea" id="RHEA:70239"/>
        <dbReference type="ChEBI" id="CHEBI:16113"/>
        <dbReference type="ChEBI" id="CHEBI:52639"/>
        <dbReference type="ChEBI" id="CHEBI:189067"/>
        <dbReference type="ChEBI" id="CHEBI:189068"/>
    </reaction>
    <physiologicalReaction direction="left-to-right" evidence="9">
        <dbReference type="Rhea" id="RHEA:70240"/>
    </physiologicalReaction>
    <physiologicalReaction direction="right-to-left" evidence="9">
        <dbReference type="Rhea" id="RHEA:70241"/>
    </physiologicalReaction>
</comment>
<dbReference type="PANTHER" id="PTHR10353">
    <property type="entry name" value="GLYCOSYL HYDROLASE"/>
    <property type="match status" value="1"/>
</dbReference>
<organism evidence="19">
    <name type="scientific">Notodromas monacha</name>
    <dbReference type="NCBI Taxonomy" id="399045"/>
    <lineage>
        <taxon>Eukaryota</taxon>
        <taxon>Metazoa</taxon>
        <taxon>Ecdysozoa</taxon>
        <taxon>Arthropoda</taxon>
        <taxon>Crustacea</taxon>
        <taxon>Oligostraca</taxon>
        <taxon>Ostracoda</taxon>
        <taxon>Podocopa</taxon>
        <taxon>Podocopida</taxon>
        <taxon>Cypridocopina</taxon>
        <taxon>Cypridoidea</taxon>
        <taxon>Cyprididae</taxon>
        <taxon>Notodromas</taxon>
    </lineage>
</organism>
<dbReference type="PANTHER" id="PTHR10353:SF36">
    <property type="entry name" value="LP05116P"/>
    <property type="match status" value="1"/>
</dbReference>
<evidence type="ECO:0000256" key="12">
    <source>
        <dbReference type="ARBA" id="ARBA00060858"/>
    </source>
</evidence>
<evidence type="ECO:0000256" key="1">
    <source>
        <dbReference type="ARBA" id="ARBA00000448"/>
    </source>
</evidence>
<keyword evidence="20" id="KW-1185">Reference proteome</keyword>
<evidence type="ECO:0000256" key="3">
    <source>
        <dbReference type="ARBA" id="ARBA00012744"/>
    </source>
</evidence>
<comment type="catalytic activity">
    <reaction evidence="1">
        <text>Hydrolysis of terminal, non-reducing beta-D-glucosyl residues with release of beta-D-glucose.</text>
        <dbReference type="EC" id="3.2.1.21"/>
    </reaction>
</comment>
<evidence type="ECO:0000256" key="6">
    <source>
        <dbReference type="ARBA" id="ARBA00033698"/>
    </source>
</evidence>
<comment type="catalytic activity">
    <reaction evidence="6">
        <text>a beta-D-galactosyl-(1&lt;-&gt;1')-N-acylsphing-4-enine + H2O = an N-acylsphing-4-enine + D-galactose</text>
        <dbReference type="Rhea" id="RHEA:14297"/>
        <dbReference type="ChEBI" id="CHEBI:4139"/>
        <dbReference type="ChEBI" id="CHEBI:15377"/>
        <dbReference type="ChEBI" id="CHEBI:18390"/>
        <dbReference type="ChEBI" id="CHEBI:52639"/>
        <dbReference type="EC" id="3.2.1.46"/>
    </reaction>
    <physiologicalReaction direction="left-to-right" evidence="6">
        <dbReference type="Rhea" id="RHEA:14298"/>
    </physiologicalReaction>
</comment>
<dbReference type="PRINTS" id="PR00131">
    <property type="entry name" value="GLHYDRLASE1"/>
</dbReference>
<reference evidence="19" key="1">
    <citation type="submission" date="2020-11" db="EMBL/GenBank/DDBJ databases">
        <authorList>
            <person name="Tran Van P."/>
        </authorList>
    </citation>
    <scope>NUCLEOTIDE SEQUENCE</scope>
</reference>
<dbReference type="PROSITE" id="PS00572">
    <property type="entry name" value="GLYCOSYL_HYDROL_F1_1"/>
    <property type="match status" value="1"/>
</dbReference>
<evidence type="ECO:0000256" key="13">
    <source>
        <dbReference type="ARBA" id="ARBA00068094"/>
    </source>
</evidence>
<proteinExistence type="inferred from homology"/>
<comment type="catalytic activity">
    <reaction evidence="10">
        <text>beta-D-glucosyl-(1&lt;-&gt;1)-N-octadecanoylsphing-4-enine + H2O = N-octadecanoylsphing-4-enine + D-glucose</text>
        <dbReference type="Rhea" id="RHEA:59284"/>
        <dbReference type="ChEBI" id="CHEBI:4167"/>
        <dbReference type="ChEBI" id="CHEBI:15377"/>
        <dbReference type="ChEBI" id="CHEBI:72961"/>
        <dbReference type="ChEBI" id="CHEBI:84719"/>
    </reaction>
    <physiologicalReaction direction="left-to-right" evidence="10">
        <dbReference type="Rhea" id="RHEA:59285"/>
    </physiologicalReaction>
</comment>
<name>A0A7R9GE48_9CRUS</name>
<evidence type="ECO:0000313" key="19">
    <source>
        <dbReference type="EMBL" id="CAD7277360.1"/>
    </source>
</evidence>